<evidence type="ECO:0000313" key="3">
    <source>
        <dbReference type="Proteomes" id="UP000184499"/>
    </source>
</evidence>
<dbReference type="OMA" id="PWPGSTQ"/>
<feature type="compositionally biased region" description="Low complexity" evidence="1">
    <location>
        <begin position="51"/>
        <end position="61"/>
    </location>
</feature>
<accession>A0A1L9UX70</accession>
<reference evidence="3" key="1">
    <citation type="journal article" date="2017" name="Genome Biol.">
        <title>Comparative genomics reveals high biological diversity and specific adaptations in the industrially and medically important fungal genus Aspergillus.</title>
        <authorList>
            <person name="de Vries R.P."/>
            <person name="Riley R."/>
            <person name="Wiebenga A."/>
            <person name="Aguilar-Osorio G."/>
            <person name="Amillis S."/>
            <person name="Uchima C.A."/>
            <person name="Anderluh G."/>
            <person name="Asadollahi M."/>
            <person name="Askin M."/>
            <person name="Barry K."/>
            <person name="Battaglia E."/>
            <person name="Bayram O."/>
            <person name="Benocci T."/>
            <person name="Braus-Stromeyer S.A."/>
            <person name="Caldana C."/>
            <person name="Canovas D."/>
            <person name="Cerqueira G.C."/>
            <person name="Chen F."/>
            <person name="Chen W."/>
            <person name="Choi C."/>
            <person name="Clum A."/>
            <person name="Dos Santos R.A."/>
            <person name="Damasio A.R."/>
            <person name="Diallinas G."/>
            <person name="Emri T."/>
            <person name="Fekete E."/>
            <person name="Flipphi M."/>
            <person name="Freyberg S."/>
            <person name="Gallo A."/>
            <person name="Gournas C."/>
            <person name="Habgood R."/>
            <person name="Hainaut M."/>
            <person name="Harispe M.L."/>
            <person name="Henrissat B."/>
            <person name="Hilden K.S."/>
            <person name="Hope R."/>
            <person name="Hossain A."/>
            <person name="Karabika E."/>
            <person name="Karaffa L."/>
            <person name="Karanyi Z."/>
            <person name="Krasevec N."/>
            <person name="Kuo A."/>
            <person name="Kusch H."/>
            <person name="LaButti K."/>
            <person name="Lagendijk E.L."/>
            <person name="Lapidus A."/>
            <person name="Levasseur A."/>
            <person name="Lindquist E."/>
            <person name="Lipzen A."/>
            <person name="Logrieco A.F."/>
            <person name="MacCabe A."/>
            <person name="Maekelae M.R."/>
            <person name="Malavazi I."/>
            <person name="Melin P."/>
            <person name="Meyer V."/>
            <person name="Mielnichuk N."/>
            <person name="Miskei M."/>
            <person name="Molnar A.P."/>
            <person name="Mule G."/>
            <person name="Ngan C.Y."/>
            <person name="Orejas M."/>
            <person name="Orosz E."/>
            <person name="Ouedraogo J.P."/>
            <person name="Overkamp K.M."/>
            <person name="Park H.-S."/>
            <person name="Perrone G."/>
            <person name="Piumi F."/>
            <person name="Punt P.J."/>
            <person name="Ram A.F."/>
            <person name="Ramon A."/>
            <person name="Rauscher S."/>
            <person name="Record E."/>
            <person name="Riano-Pachon D.M."/>
            <person name="Robert V."/>
            <person name="Roehrig J."/>
            <person name="Ruller R."/>
            <person name="Salamov A."/>
            <person name="Salih N.S."/>
            <person name="Samson R.A."/>
            <person name="Sandor E."/>
            <person name="Sanguinetti M."/>
            <person name="Schuetze T."/>
            <person name="Sepcic K."/>
            <person name="Shelest E."/>
            <person name="Sherlock G."/>
            <person name="Sophianopoulou V."/>
            <person name="Squina F.M."/>
            <person name="Sun H."/>
            <person name="Susca A."/>
            <person name="Todd R.B."/>
            <person name="Tsang A."/>
            <person name="Unkles S.E."/>
            <person name="van de Wiele N."/>
            <person name="van Rossen-Uffink D."/>
            <person name="Oliveira J.V."/>
            <person name="Vesth T.C."/>
            <person name="Visser J."/>
            <person name="Yu J.-H."/>
            <person name="Zhou M."/>
            <person name="Andersen M.R."/>
            <person name="Archer D.B."/>
            <person name="Baker S.E."/>
            <person name="Benoit I."/>
            <person name="Brakhage A.A."/>
            <person name="Braus G.H."/>
            <person name="Fischer R."/>
            <person name="Frisvad J.C."/>
            <person name="Goldman G.H."/>
            <person name="Houbraken J."/>
            <person name="Oakley B."/>
            <person name="Pocsi I."/>
            <person name="Scazzocchio C."/>
            <person name="Seiboth B."/>
            <person name="vanKuyk P.A."/>
            <person name="Wortman J."/>
            <person name="Dyer P.S."/>
            <person name="Grigoriev I.V."/>
        </authorList>
    </citation>
    <scope>NUCLEOTIDE SEQUENCE [LARGE SCALE GENOMIC DNA]</scope>
    <source>
        <strain evidence="3">CBS 101740 / IMI 381727 / IBT 21946</strain>
    </source>
</reference>
<name>A0A1L9UX70_ASPBC</name>
<feature type="compositionally biased region" description="Polar residues" evidence="1">
    <location>
        <begin position="62"/>
        <end position="74"/>
    </location>
</feature>
<feature type="region of interest" description="Disordered" evidence="1">
    <location>
        <begin position="37"/>
        <end position="74"/>
    </location>
</feature>
<dbReference type="AlphaFoldDB" id="A0A1L9UX70"/>
<gene>
    <name evidence="2" type="ORF">ASPBRDRAFT_192455</name>
</gene>
<dbReference type="RefSeq" id="XP_067483552.1">
    <property type="nucleotide sequence ID" value="XM_067620482.1"/>
</dbReference>
<dbReference type="Proteomes" id="UP000184499">
    <property type="component" value="Unassembled WGS sequence"/>
</dbReference>
<keyword evidence="3" id="KW-1185">Reference proteome</keyword>
<proteinExistence type="predicted"/>
<sequence length="83" mass="9363">MKYQDGQVTSYSFQIIDLEANNHKSPMEDIPLSTYATAQTQPCDTPWPGSTQEQTETQEQTKVVSPRSSPVYSQTHIMLRDLG</sequence>
<evidence type="ECO:0000313" key="2">
    <source>
        <dbReference type="EMBL" id="OJJ76305.1"/>
    </source>
</evidence>
<dbReference type="VEuPathDB" id="FungiDB:ASPBRDRAFT_192455"/>
<dbReference type="OrthoDB" id="4482741at2759"/>
<dbReference type="GeneID" id="93572970"/>
<organism evidence="2 3">
    <name type="scientific">Aspergillus brasiliensis (strain CBS 101740 / IMI 381727 / IBT 21946)</name>
    <dbReference type="NCBI Taxonomy" id="767769"/>
    <lineage>
        <taxon>Eukaryota</taxon>
        <taxon>Fungi</taxon>
        <taxon>Dikarya</taxon>
        <taxon>Ascomycota</taxon>
        <taxon>Pezizomycotina</taxon>
        <taxon>Eurotiomycetes</taxon>
        <taxon>Eurotiomycetidae</taxon>
        <taxon>Eurotiales</taxon>
        <taxon>Aspergillaceae</taxon>
        <taxon>Aspergillus</taxon>
        <taxon>Aspergillus subgen. Circumdati</taxon>
    </lineage>
</organism>
<dbReference type="EMBL" id="KV878680">
    <property type="protein sequence ID" value="OJJ76305.1"/>
    <property type="molecule type" value="Genomic_DNA"/>
</dbReference>
<protein>
    <submittedName>
        <fullName evidence="2">Uncharacterized protein</fullName>
    </submittedName>
</protein>
<evidence type="ECO:0000256" key="1">
    <source>
        <dbReference type="SAM" id="MobiDB-lite"/>
    </source>
</evidence>